<evidence type="ECO:0000313" key="2">
    <source>
        <dbReference type="Proteomes" id="UP000078492"/>
    </source>
</evidence>
<reference evidence="1 2" key="1">
    <citation type="submission" date="2015-09" db="EMBL/GenBank/DDBJ databases">
        <title>Trachymyrmex cornetzi WGS genome.</title>
        <authorList>
            <person name="Nygaard S."/>
            <person name="Hu H."/>
            <person name="Boomsma J."/>
            <person name="Zhang G."/>
        </authorList>
    </citation>
    <scope>NUCLEOTIDE SEQUENCE [LARGE SCALE GENOMIC DNA]</scope>
    <source>
        <strain evidence="1">Tcor2-1</strain>
        <tissue evidence="1">Whole body</tissue>
    </source>
</reference>
<dbReference type="AlphaFoldDB" id="A0A151JF15"/>
<name>A0A151JF15_9HYME</name>
<dbReference type="Proteomes" id="UP000078492">
    <property type="component" value="Unassembled WGS sequence"/>
</dbReference>
<protein>
    <submittedName>
        <fullName evidence="1">Uncharacterized protein</fullName>
    </submittedName>
</protein>
<sequence>MKVQFHRAKNKPLKFSESKRANIIKFVELTSVIKRLKKLGHKVNYGLSQSTKL</sequence>
<proteinExistence type="predicted"/>
<accession>A0A151JF15</accession>
<keyword evidence="2" id="KW-1185">Reference proteome</keyword>
<gene>
    <name evidence="1" type="ORF">ALC57_04038</name>
</gene>
<organism evidence="1 2">
    <name type="scientific">Trachymyrmex cornetzi</name>
    <dbReference type="NCBI Taxonomy" id="471704"/>
    <lineage>
        <taxon>Eukaryota</taxon>
        <taxon>Metazoa</taxon>
        <taxon>Ecdysozoa</taxon>
        <taxon>Arthropoda</taxon>
        <taxon>Hexapoda</taxon>
        <taxon>Insecta</taxon>
        <taxon>Pterygota</taxon>
        <taxon>Neoptera</taxon>
        <taxon>Endopterygota</taxon>
        <taxon>Hymenoptera</taxon>
        <taxon>Apocrita</taxon>
        <taxon>Aculeata</taxon>
        <taxon>Formicoidea</taxon>
        <taxon>Formicidae</taxon>
        <taxon>Myrmicinae</taxon>
        <taxon>Trachymyrmex</taxon>
    </lineage>
</organism>
<evidence type="ECO:0000313" key="1">
    <source>
        <dbReference type="EMBL" id="KYN24360.1"/>
    </source>
</evidence>
<dbReference type="EMBL" id="KQ979021">
    <property type="protein sequence ID" value="KYN24360.1"/>
    <property type="molecule type" value="Genomic_DNA"/>
</dbReference>